<comment type="caution">
    <text evidence="3">The sequence shown here is derived from an EMBL/GenBank/DDBJ whole genome shotgun (WGS) entry which is preliminary data.</text>
</comment>
<dbReference type="EMBL" id="JALKCG010000001">
    <property type="protein sequence ID" value="MCK0207773.1"/>
    <property type="molecule type" value="Genomic_DNA"/>
</dbReference>
<dbReference type="InterPro" id="IPR034683">
    <property type="entry name" value="IspD/TarI"/>
</dbReference>
<dbReference type="GO" id="GO:0016779">
    <property type="term" value="F:nucleotidyltransferase activity"/>
    <property type="evidence" value="ECO:0007669"/>
    <property type="project" value="UniProtKB-KW"/>
</dbReference>
<accession>A0ABT0DKF2</accession>
<keyword evidence="1" id="KW-0808">Transferase</keyword>
<sequence length="226" mass="23137">MTVQGLIQAAGSGSRLGFGPKAFVRLGDRTLLEHAVALLRPMVDLVIVAAAAEDVARAGELVAGDRVRVVAGAPSRSQTTRLLVEEASARWLVLHDVVHPFASPGLVAALLDKARAAGGAAPGLVNAEFLYNRDGDLLHAPGEVLIGQKPVAFAREAAIAGYASLPAGGLVRDPSFLDILERGGVRTAFVPGSALNIKIPTPDDLRLANALLTLAAAPGVEGPASG</sequence>
<evidence type="ECO:0000313" key="4">
    <source>
        <dbReference type="Proteomes" id="UP001202867"/>
    </source>
</evidence>
<reference evidence="4" key="2">
    <citation type="submission" date="2023-07" db="EMBL/GenBank/DDBJ databases">
        <title>Ancylobacter moscoviensis sp. nov., facultatively methylotrophic bacteria from activated sludge and the reclassification of Starkeya novella (Starkey 1934) Kelly et al. 2000 as Ancylobacter novellus comb. nov., Starkeya koreensis Im et al. 2006 as Ancylobacter koreensis comb.nov., Angulomicrobium tetraedrale Vasil'eva et al. 1986 as Ancylobacter tetraedralis comb. nov., Angulomicrobium amanitiforme Fritz et al. 2004 as Ancylobacter amanitiformis comb. nov. and Methylorhabdus multivorans Doronina et al. 1996 as Ancylobacter multivorans comb. nov. and emended description of the genus Ancylobacter.</title>
        <authorList>
            <person name="Doronina N."/>
            <person name="Chemodurova A."/>
            <person name="Grouzdev D."/>
            <person name="Koziaeva V."/>
            <person name="Shi W."/>
            <person name="Wu L."/>
            <person name="Kaparullina E."/>
        </authorList>
    </citation>
    <scope>NUCLEOTIDE SEQUENCE [LARGE SCALE GENOMIC DNA]</scope>
    <source>
        <strain evidence="4">Jip08</strain>
    </source>
</reference>
<keyword evidence="2 3" id="KW-0548">Nucleotidyltransferase</keyword>
<evidence type="ECO:0000313" key="3">
    <source>
        <dbReference type="EMBL" id="MCK0207773.1"/>
    </source>
</evidence>
<dbReference type="Gene3D" id="3.90.550.10">
    <property type="entry name" value="Spore Coat Polysaccharide Biosynthesis Protein SpsA, Chain A"/>
    <property type="match status" value="1"/>
</dbReference>
<proteinExistence type="predicted"/>
<dbReference type="Pfam" id="PF01128">
    <property type="entry name" value="IspD"/>
    <property type="match status" value="1"/>
</dbReference>
<evidence type="ECO:0000256" key="1">
    <source>
        <dbReference type="ARBA" id="ARBA00022679"/>
    </source>
</evidence>
<name>A0ABT0DKF2_9HYPH</name>
<reference evidence="3 4" key="1">
    <citation type="submission" date="2022-04" db="EMBL/GenBank/DDBJ databases">
        <authorList>
            <person name="Grouzdev D.S."/>
            <person name="Pantiukh K.S."/>
            <person name="Krutkina M.S."/>
        </authorList>
    </citation>
    <scope>NUCLEOTIDE SEQUENCE [LARGE SCALE GENOMIC DNA]</scope>
    <source>
        <strain evidence="3 4">Jip08</strain>
    </source>
</reference>
<protein>
    <submittedName>
        <fullName evidence="3">2-C-methyl-D-erythritol 4-phosphate cytidylyltransferase</fullName>
    </submittedName>
</protein>
<evidence type="ECO:0000256" key="2">
    <source>
        <dbReference type="ARBA" id="ARBA00022695"/>
    </source>
</evidence>
<dbReference type="PANTHER" id="PTHR32125">
    <property type="entry name" value="2-C-METHYL-D-ERYTHRITOL 4-PHOSPHATE CYTIDYLYLTRANSFERASE, CHLOROPLASTIC"/>
    <property type="match status" value="1"/>
</dbReference>
<dbReference type="PANTHER" id="PTHR32125:SF4">
    <property type="entry name" value="2-C-METHYL-D-ERYTHRITOL 4-PHOSPHATE CYTIDYLYLTRANSFERASE, CHLOROPLASTIC"/>
    <property type="match status" value="1"/>
</dbReference>
<keyword evidence="4" id="KW-1185">Reference proteome</keyword>
<dbReference type="RefSeq" id="WP_247199700.1">
    <property type="nucleotide sequence ID" value="NZ_JALKCG010000001.1"/>
</dbReference>
<dbReference type="InterPro" id="IPR050088">
    <property type="entry name" value="IspD/TarI_cytidylyltransf_bact"/>
</dbReference>
<gene>
    <name evidence="3" type="ORF">MWN33_06955</name>
</gene>
<dbReference type="Proteomes" id="UP001202867">
    <property type="component" value="Unassembled WGS sequence"/>
</dbReference>
<organism evidence="3 4">
    <name type="scientific">Ancylobacter koreensis</name>
    <dbReference type="NCBI Taxonomy" id="266121"/>
    <lineage>
        <taxon>Bacteria</taxon>
        <taxon>Pseudomonadati</taxon>
        <taxon>Pseudomonadota</taxon>
        <taxon>Alphaproteobacteria</taxon>
        <taxon>Hyphomicrobiales</taxon>
        <taxon>Xanthobacteraceae</taxon>
        <taxon>Ancylobacter</taxon>
    </lineage>
</organism>
<dbReference type="InterPro" id="IPR029044">
    <property type="entry name" value="Nucleotide-diphossugar_trans"/>
</dbReference>
<dbReference type="SUPFAM" id="SSF53448">
    <property type="entry name" value="Nucleotide-diphospho-sugar transferases"/>
    <property type="match status" value="1"/>
</dbReference>